<evidence type="ECO:0000313" key="2">
    <source>
        <dbReference type="Proteomes" id="UP001372338"/>
    </source>
</evidence>
<sequence length="148" mass="15919">MVHITSSYAPLQDKDPILAMDPCSLMNSIEIKSHQVEDVYVLACSDPAGVDAKCGNLIIFSQAPDDKVAKGDWYGGVTLKDVKVLLKQHIGEGGRMESATQVAIESRYICFAGCLALEFDLETATAVSADYGHCIYSETLVAAVSRCV</sequence>
<evidence type="ECO:0000313" key="1">
    <source>
        <dbReference type="EMBL" id="KAK7287183.1"/>
    </source>
</evidence>
<proteinExistence type="predicted"/>
<comment type="caution">
    <text evidence="1">The sequence shown here is derived from an EMBL/GenBank/DDBJ whole genome shotgun (WGS) entry which is preliminary data.</text>
</comment>
<protein>
    <submittedName>
        <fullName evidence="1">Uncharacterized protein</fullName>
    </submittedName>
</protein>
<name>A0AAN9IVM5_CROPI</name>
<dbReference type="EMBL" id="JAYWIO010000001">
    <property type="protein sequence ID" value="KAK7287183.1"/>
    <property type="molecule type" value="Genomic_DNA"/>
</dbReference>
<organism evidence="1 2">
    <name type="scientific">Crotalaria pallida</name>
    <name type="common">Smooth rattlebox</name>
    <name type="synonym">Crotalaria striata</name>
    <dbReference type="NCBI Taxonomy" id="3830"/>
    <lineage>
        <taxon>Eukaryota</taxon>
        <taxon>Viridiplantae</taxon>
        <taxon>Streptophyta</taxon>
        <taxon>Embryophyta</taxon>
        <taxon>Tracheophyta</taxon>
        <taxon>Spermatophyta</taxon>
        <taxon>Magnoliopsida</taxon>
        <taxon>eudicotyledons</taxon>
        <taxon>Gunneridae</taxon>
        <taxon>Pentapetalae</taxon>
        <taxon>rosids</taxon>
        <taxon>fabids</taxon>
        <taxon>Fabales</taxon>
        <taxon>Fabaceae</taxon>
        <taxon>Papilionoideae</taxon>
        <taxon>50 kb inversion clade</taxon>
        <taxon>genistoids sensu lato</taxon>
        <taxon>core genistoids</taxon>
        <taxon>Crotalarieae</taxon>
        <taxon>Crotalaria</taxon>
    </lineage>
</organism>
<dbReference type="AlphaFoldDB" id="A0AAN9IVM5"/>
<gene>
    <name evidence="1" type="ORF">RIF29_00285</name>
</gene>
<keyword evidence="2" id="KW-1185">Reference proteome</keyword>
<accession>A0AAN9IVM5</accession>
<reference evidence="1 2" key="1">
    <citation type="submission" date="2024-01" db="EMBL/GenBank/DDBJ databases">
        <title>The genomes of 5 underutilized Papilionoideae crops provide insights into root nodulation and disease resistanc.</title>
        <authorList>
            <person name="Yuan L."/>
        </authorList>
    </citation>
    <scope>NUCLEOTIDE SEQUENCE [LARGE SCALE GENOMIC DNA]</scope>
    <source>
        <strain evidence="1">ZHUSHIDOU_FW_LH</strain>
        <tissue evidence="1">Leaf</tissue>
    </source>
</reference>
<dbReference type="Proteomes" id="UP001372338">
    <property type="component" value="Unassembled WGS sequence"/>
</dbReference>